<protein>
    <recommendedName>
        <fullName evidence="3">Lipoprotein</fullName>
    </recommendedName>
</protein>
<evidence type="ECO:0008006" key="3">
    <source>
        <dbReference type="Google" id="ProtNLM"/>
    </source>
</evidence>
<sequence>MTLFLKKPILVSLSLALLASLGGCITFINHIPGSIAIKVVPVVAEGQLLLQCEASSSGKCYFLIGDQYDVVYEAVVGESKPIPAPKQPVPFCATFSNSFRKLCNQNTFISPNGEYLTITQTWHPR</sequence>
<dbReference type="RefSeq" id="WP_309482385.1">
    <property type="nucleotide sequence ID" value="NZ_CP133720.1"/>
</dbReference>
<keyword evidence="2" id="KW-1185">Reference proteome</keyword>
<reference evidence="1" key="1">
    <citation type="submission" date="2023-09" db="EMBL/GenBank/DDBJ databases">
        <title>Undibacterium sp. 20NA77.5 isolated from freshwater.</title>
        <authorList>
            <person name="Le V."/>
            <person name="Ko S.-R."/>
            <person name="Ahn C.-Y."/>
            <person name="Oh H.-M."/>
        </authorList>
    </citation>
    <scope>NUCLEOTIDE SEQUENCE</scope>
    <source>
        <strain evidence="1">20NA77.5</strain>
    </source>
</reference>
<dbReference type="Proteomes" id="UP001181355">
    <property type="component" value="Chromosome"/>
</dbReference>
<dbReference type="EMBL" id="CP133720">
    <property type="protein sequence ID" value="WMW80894.1"/>
    <property type="molecule type" value="Genomic_DNA"/>
</dbReference>
<proteinExistence type="predicted"/>
<organism evidence="1 2">
    <name type="scientific">Undibacterium cyanobacteriorum</name>
    <dbReference type="NCBI Taxonomy" id="3073561"/>
    <lineage>
        <taxon>Bacteria</taxon>
        <taxon>Pseudomonadati</taxon>
        <taxon>Pseudomonadota</taxon>
        <taxon>Betaproteobacteria</taxon>
        <taxon>Burkholderiales</taxon>
        <taxon>Oxalobacteraceae</taxon>
        <taxon>Undibacterium</taxon>
    </lineage>
</organism>
<accession>A0ABY9RI55</accession>
<dbReference type="PROSITE" id="PS51257">
    <property type="entry name" value="PROKAR_LIPOPROTEIN"/>
    <property type="match status" value="1"/>
</dbReference>
<evidence type="ECO:0000313" key="1">
    <source>
        <dbReference type="EMBL" id="WMW80894.1"/>
    </source>
</evidence>
<evidence type="ECO:0000313" key="2">
    <source>
        <dbReference type="Proteomes" id="UP001181355"/>
    </source>
</evidence>
<gene>
    <name evidence="1" type="ORF">RF679_01105</name>
</gene>
<name>A0ABY9RI55_9BURK</name>